<dbReference type="PANTHER" id="PTHR34853">
    <property type="match status" value="1"/>
</dbReference>
<dbReference type="EMBL" id="BMFL01000019">
    <property type="protein sequence ID" value="GGF07597.1"/>
    <property type="molecule type" value="Genomic_DNA"/>
</dbReference>
<evidence type="ECO:0000313" key="4">
    <source>
        <dbReference type="Proteomes" id="UP000184120"/>
    </source>
</evidence>
<name>A0A1M6SQ64_9FLAO</name>
<evidence type="ECO:0000313" key="2">
    <source>
        <dbReference type="EMBL" id="GGF07597.1"/>
    </source>
</evidence>
<reference evidence="4" key="2">
    <citation type="submission" date="2016-11" db="EMBL/GenBank/DDBJ databases">
        <authorList>
            <person name="Varghese N."/>
            <person name="Submissions S."/>
        </authorList>
    </citation>
    <scope>NUCLEOTIDE SEQUENCE [LARGE SCALE GENOMIC DNA]</scope>
    <source>
        <strain evidence="4">DSM 27989</strain>
    </source>
</reference>
<dbReference type="Gene3D" id="1.10.260.160">
    <property type="match status" value="1"/>
</dbReference>
<dbReference type="SUPFAM" id="SSF53474">
    <property type="entry name" value="alpha/beta-Hydrolases"/>
    <property type="match status" value="1"/>
</dbReference>
<reference evidence="5" key="4">
    <citation type="journal article" date="2019" name="Int. J. Syst. Evol. Microbiol.">
        <title>The Global Catalogue of Microorganisms (GCM) 10K type strain sequencing project: providing services to taxonomists for standard genome sequencing and annotation.</title>
        <authorList>
            <consortium name="The Broad Institute Genomics Platform"/>
            <consortium name="The Broad Institute Genome Sequencing Center for Infectious Disease"/>
            <person name="Wu L."/>
            <person name="Ma J."/>
        </authorList>
    </citation>
    <scope>NUCLEOTIDE SEQUENCE [LARGE SCALE GENOMIC DNA]</scope>
    <source>
        <strain evidence="5">CGMCC 1.12707</strain>
    </source>
</reference>
<evidence type="ECO:0000256" key="1">
    <source>
        <dbReference type="ARBA" id="ARBA00022729"/>
    </source>
</evidence>
<dbReference type="GO" id="GO:0004806">
    <property type="term" value="F:triacylglycerol lipase activity"/>
    <property type="evidence" value="ECO:0007669"/>
    <property type="project" value="InterPro"/>
</dbReference>
<dbReference type="InterPro" id="IPR029058">
    <property type="entry name" value="AB_hydrolase_fold"/>
</dbReference>
<dbReference type="EMBL" id="FRBH01000001">
    <property type="protein sequence ID" value="SHK46863.1"/>
    <property type="molecule type" value="Genomic_DNA"/>
</dbReference>
<dbReference type="OrthoDB" id="4857813at2"/>
<accession>A0A1M6SQ64</accession>
<dbReference type="GO" id="GO:0016042">
    <property type="term" value="P:lipid catabolic process"/>
    <property type="evidence" value="ECO:0007669"/>
    <property type="project" value="InterPro"/>
</dbReference>
<dbReference type="Pfam" id="PF03583">
    <property type="entry name" value="LIP"/>
    <property type="match status" value="1"/>
</dbReference>
<sequence length="655" mass="74225">MKKRNLLFLLLISFEMYGQKPGDVINYSSKLDLTPAGVINLIDSNLGKNVDNKTIQYLKNFKVGLKAYKIEYYTTNPKKEIIKATGLLMYPNKNHRLSTVVSTHPTTDHRNNVPSNLSGMHGIGFLVELSFALNGYIVMAPDYIGMGDGDGQHPYVHNDTEASATLDFIKAANKVINQIGGINRYNEYFLTGYSQGGHASMATLRRAQETNEIRFKHMYTGSGPYDLSYSTLQLGVIDKQTYPASAFTASLIYSCKLTGYNVYDKSPDEIIAPKYQEAFKKNIVEDGGGLDWGPKAWRELYKNSFVNDIIRNSNHTLRRCLRANDNYNWHNKTPSTFGYSTEDLVVHINSTRKAKSSQRSYYSIFNLNRYKINDFHWGRFNHGAAIIPYVIASNFKFNTLRAGGFFNLKAALGFKRSDNDNTITEQENAIIPTYSNIDLQLDVHTTLENITSFSNENNINARTQTNDLNSLQDGVYYLNIEREGEKQTIPFVKNTPVVVDENEAVKSDKNGLIRLNVDDSDLFQVNILENGKIIEIVKAEDYQKNNGIDLKNLVDGDYTFEVIAHDYTVQFNKSIANSDLKIEDDFVLFSSDNKINIKSKINIKEIEVYDLSGHSTYRKENINNNTTQTTSLSKGVYIIKFVLVNGKIITKKYTL</sequence>
<proteinExistence type="predicted"/>
<dbReference type="Gene3D" id="3.40.50.1820">
    <property type="entry name" value="alpha/beta hydrolase"/>
    <property type="match status" value="1"/>
</dbReference>
<keyword evidence="5" id="KW-1185">Reference proteome</keyword>
<dbReference type="STRING" id="1434701.SAMN05443634_10179"/>
<dbReference type="RefSeq" id="WP_072928795.1">
    <property type="nucleotide sequence ID" value="NZ_BMFL01000019.1"/>
</dbReference>
<reference evidence="2" key="5">
    <citation type="submission" date="2024-05" db="EMBL/GenBank/DDBJ databases">
        <authorList>
            <person name="Sun Q."/>
            <person name="Zhou Y."/>
        </authorList>
    </citation>
    <scope>NUCLEOTIDE SEQUENCE</scope>
    <source>
        <strain evidence="2">CGMCC 1.12707</strain>
    </source>
</reference>
<dbReference type="Proteomes" id="UP000650994">
    <property type="component" value="Unassembled WGS sequence"/>
</dbReference>
<evidence type="ECO:0000313" key="3">
    <source>
        <dbReference type="EMBL" id="SHK46863.1"/>
    </source>
</evidence>
<protein>
    <submittedName>
        <fullName evidence="3">Por secretion system C-terminal sorting domain-containing protein</fullName>
    </submittedName>
</protein>
<keyword evidence="1" id="KW-0732">Signal</keyword>
<dbReference type="InterPro" id="IPR026444">
    <property type="entry name" value="Secre_tail"/>
</dbReference>
<dbReference type="AlphaFoldDB" id="A0A1M6SQ64"/>
<dbReference type="Proteomes" id="UP000184120">
    <property type="component" value="Unassembled WGS sequence"/>
</dbReference>
<gene>
    <name evidence="2" type="ORF">GCM10010984_26010</name>
    <name evidence="3" type="ORF">SAMN05443634_10179</name>
</gene>
<organism evidence="3 4">
    <name type="scientific">Chishuiella changwenlii</name>
    <dbReference type="NCBI Taxonomy" id="1434701"/>
    <lineage>
        <taxon>Bacteria</taxon>
        <taxon>Pseudomonadati</taxon>
        <taxon>Bacteroidota</taxon>
        <taxon>Flavobacteriia</taxon>
        <taxon>Flavobacteriales</taxon>
        <taxon>Weeksellaceae</taxon>
        <taxon>Chishuiella</taxon>
    </lineage>
</organism>
<dbReference type="PANTHER" id="PTHR34853:SF1">
    <property type="entry name" value="LIPASE 5"/>
    <property type="match status" value="1"/>
</dbReference>
<evidence type="ECO:0000313" key="5">
    <source>
        <dbReference type="Proteomes" id="UP000650994"/>
    </source>
</evidence>
<dbReference type="NCBIfam" id="TIGR04183">
    <property type="entry name" value="Por_Secre_tail"/>
    <property type="match status" value="1"/>
</dbReference>
<dbReference type="NCBIfam" id="NF033708">
    <property type="entry name" value="T9SS_Cterm_ChiA"/>
    <property type="match status" value="1"/>
</dbReference>
<dbReference type="InterPro" id="IPR005152">
    <property type="entry name" value="Lipase_secreted"/>
</dbReference>
<reference evidence="3" key="3">
    <citation type="submission" date="2016-11" db="EMBL/GenBank/DDBJ databases">
        <authorList>
            <person name="Jaros S."/>
            <person name="Januszkiewicz K."/>
            <person name="Wedrychowicz H."/>
        </authorList>
    </citation>
    <scope>NUCLEOTIDE SEQUENCE [LARGE SCALE GENOMIC DNA]</scope>
    <source>
        <strain evidence="3">DSM 27989</strain>
    </source>
</reference>
<reference evidence="2" key="1">
    <citation type="journal article" date="2014" name="Int. J. Syst. Evol. Microbiol.">
        <title>Complete genome of a new Firmicutes species belonging to the dominant human colonic microbiota ('Ruminococcus bicirculans') reveals two chromosomes and a selective capacity to utilize plant glucans.</title>
        <authorList>
            <consortium name="NISC Comparative Sequencing Program"/>
            <person name="Wegmann U."/>
            <person name="Louis P."/>
            <person name="Goesmann A."/>
            <person name="Henrissat B."/>
            <person name="Duncan S.H."/>
            <person name="Flint H.J."/>
        </authorList>
    </citation>
    <scope>NUCLEOTIDE SEQUENCE</scope>
    <source>
        <strain evidence="2">CGMCC 1.12707</strain>
    </source>
</reference>